<dbReference type="RefSeq" id="WP_233371432.1">
    <property type="nucleotide sequence ID" value="NZ_JAJTWU010000003.1"/>
</dbReference>
<dbReference type="EMBL" id="JAJTWU010000003">
    <property type="protein sequence ID" value="MCE4554489.1"/>
    <property type="molecule type" value="Genomic_DNA"/>
</dbReference>
<keyword evidence="3" id="KW-1185">Reference proteome</keyword>
<name>A0ABS8XUU2_9BURK</name>
<evidence type="ECO:0000313" key="2">
    <source>
        <dbReference type="EMBL" id="MCE4554489.1"/>
    </source>
</evidence>
<evidence type="ECO:0000313" key="3">
    <source>
        <dbReference type="Proteomes" id="UP001200741"/>
    </source>
</evidence>
<evidence type="ECO:0008006" key="4">
    <source>
        <dbReference type="Google" id="ProtNLM"/>
    </source>
</evidence>
<comment type="caution">
    <text evidence="2">The sequence shown here is derived from an EMBL/GenBank/DDBJ whole genome shotgun (WGS) entry which is preliminary data.</text>
</comment>
<evidence type="ECO:0000256" key="1">
    <source>
        <dbReference type="SAM" id="SignalP"/>
    </source>
</evidence>
<protein>
    <recommendedName>
        <fullName evidence="4">DUF4019 domain-containing protein</fullName>
    </recommendedName>
</protein>
<proteinExistence type="predicted"/>
<feature type="signal peptide" evidence="1">
    <location>
        <begin position="1"/>
        <end position="21"/>
    </location>
</feature>
<reference evidence="2 3" key="1">
    <citation type="submission" date="2021-12" db="EMBL/GenBank/DDBJ databases">
        <title>Genome seq of P8.</title>
        <authorList>
            <person name="Seo T."/>
        </authorList>
    </citation>
    <scope>NUCLEOTIDE SEQUENCE [LARGE SCALE GENOMIC DNA]</scope>
    <source>
        <strain evidence="2 3">P8</strain>
    </source>
</reference>
<keyword evidence="1" id="KW-0732">Signal</keyword>
<accession>A0ABS8XUU2</accession>
<feature type="chain" id="PRO_5047174307" description="DUF4019 domain-containing protein" evidence="1">
    <location>
        <begin position="22"/>
        <end position="140"/>
    </location>
</feature>
<sequence>MTLRQFGLSLLLSVTAALAFAQPAKSPEELLERSKQAFASKDARAYRSLVVLSRESDWPAAEAEFRRNAQQPLRSAKLLPLSAYQANYDRAVKRGMKTGMQDQGWVELEFEPVTQPGGLIEKSSMVLIFGRKDGGYFLGS</sequence>
<organism evidence="2 3">
    <name type="scientific">Pelomonas cellulosilytica</name>
    <dbReference type="NCBI Taxonomy" id="2906762"/>
    <lineage>
        <taxon>Bacteria</taxon>
        <taxon>Pseudomonadati</taxon>
        <taxon>Pseudomonadota</taxon>
        <taxon>Betaproteobacteria</taxon>
        <taxon>Burkholderiales</taxon>
        <taxon>Sphaerotilaceae</taxon>
        <taxon>Roseateles</taxon>
    </lineage>
</organism>
<dbReference type="Proteomes" id="UP001200741">
    <property type="component" value="Unassembled WGS sequence"/>
</dbReference>
<gene>
    <name evidence="2" type="ORF">LXT13_08525</name>
</gene>